<keyword evidence="1" id="KW-0472">Membrane</keyword>
<gene>
    <name evidence="2" type="ORF">EAE98_002885</name>
</gene>
<dbReference type="RefSeq" id="XP_038813034.1">
    <property type="nucleotide sequence ID" value="XM_038950505.1"/>
</dbReference>
<reference evidence="2 3" key="1">
    <citation type="journal article" date="2020" name="Genome Biol. Evol.">
        <title>Comparative genomics of Sclerotiniaceae.</title>
        <authorList>
            <person name="Valero Jimenez C.A."/>
            <person name="Steentjes M."/>
            <person name="Scholten O.E."/>
            <person name="Van Kan J.A.L."/>
        </authorList>
    </citation>
    <scope>NUCLEOTIDE SEQUENCE [LARGE SCALE GENOMIC DNA]</scope>
    <source>
        <strain evidence="2 3">B1</strain>
    </source>
</reference>
<comment type="caution">
    <text evidence="2">The sequence shown here is derived from an EMBL/GenBank/DDBJ whole genome shotgun (WGS) entry which is preliminary data.</text>
</comment>
<dbReference type="GeneID" id="62229659"/>
<proteinExistence type="predicted"/>
<keyword evidence="1" id="KW-1133">Transmembrane helix</keyword>
<evidence type="ECO:0000313" key="2">
    <source>
        <dbReference type="EMBL" id="KAF7934840.1"/>
    </source>
</evidence>
<feature type="transmembrane region" description="Helical" evidence="1">
    <location>
        <begin position="33"/>
        <end position="60"/>
    </location>
</feature>
<sequence>MHFDNPVVIWWMDELLDDFYPDNRQPPIQLVRWVFDMILVAVGFSPLVVGYIFGFVSWAITAIITFPLFITVVGMMLVSEAIALSLVNVYRIITRWTSRIWRRILGVPRGNFTADQLPTINTPLANPTPKQSPISSLNPTTFIETKNDERRFALHSNPVTTMKYIPSGPAPVFPSPCAEIRGRSREIDPHVIVFSPPPPPYS</sequence>
<accession>A0ABQ7IV53</accession>
<dbReference type="Proteomes" id="UP000783213">
    <property type="component" value="Unassembled WGS sequence"/>
</dbReference>
<keyword evidence="3" id="KW-1185">Reference proteome</keyword>
<feature type="transmembrane region" description="Helical" evidence="1">
    <location>
        <begin position="66"/>
        <end position="93"/>
    </location>
</feature>
<evidence type="ECO:0000313" key="3">
    <source>
        <dbReference type="Proteomes" id="UP000783213"/>
    </source>
</evidence>
<evidence type="ECO:0000256" key="1">
    <source>
        <dbReference type="SAM" id="Phobius"/>
    </source>
</evidence>
<protein>
    <submittedName>
        <fullName evidence="2">Uncharacterized protein</fullName>
    </submittedName>
</protein>
<organism evidence="2 3">
    <name type="scientific">Botrytis deweyae</name>
    <dbReference type="NCBI Taxonomy" id="2478750"/>
    <lineage>
        <taxon>Eukaryota</taxon>
        <taxon>Fungi</taxon>
        <taxon>Dikarya</taxon>
        <taxon>Ascomycota</taxon>
        <taxon>Pezizomycotina</taxon>
        <taxon>Leotiomycetes</taxon>
        <taxon>Helotiales</taxon>
        <taxon>Sclerotiniaceae</taxon>
        <taxon>Botrytis</taxon>
    </lineage>
</organism>
<dbReference type="EMBL" id="RCSX01000005">
    <property type="protein sequence ID" value="KAF7934840.1"/>
    <property type="molecule type" value="Genomic_DNA"/>
</dbReference>
<keyword evidence="1" id="KW-0812">Transmembrane</keyword>
<name>A0ABQ7IV53_9HELO</name>